<organism evidence="2 3">
    <name type="scientific">Moesziomyces aphidis</name>
    <name type="common">Pseudozyma aphidis</name>
    <dbReference type="NCBI Taxonomy" id="84754"/>
    <lineage>
        <taxon>Eukaryota</taxon>
        <taxon>Fungi</taxon>
        <taxon>Dikarya</taxon>
        <taxon>Basidiomycota</taxon>
        <taxon>Ustilaginomycotina</taxon>
        <taxon>Ustilaginomycetes</taxon>
        <taxon>Ustilaginales</taxon>
        <taxon>Ustilaginaceae</taxon>
        <taxon>Moesziomyces</taxon>
    </lineage>
</organism>
<comment type="caution">
    <text evidence="2">The sequence shown here is derived from an EMBL/GenBank/DDBJ whole genome shotgun (WGS) entry which is preliminary data.</text>
</comment>
<evidence type="ECO:0000313" key="2">
    <source>
        <dbReference type="EMBL" id="ETS60575.1"/>
    </source>
</evidence>
<dbReference type="EMBL" id="AWNI01000033">
    <property type="protein sequence ID" value="ETS60575.1"/>
    <property type="molecule type" value="Genomic_DNA"/>
</dbReference>
<feature type="compositionally biased region" description="Polar residues" evidence="1">
    <location>
        <begin position="113"/>
        <end position="122"/>
    </location>
</feature>
<evidence type="ECO:0000256" key="1">
    <source>
        <dbReference type="SAM" id="MobiDB-lite"/>
    </source>
</evidence>
<protein>
    <submittedName>
        <fullName evidence="2">Uncharacterized protein</fullName>
    </submittedName>
</protein>
<reference evidence="2 3" key="1">
    <citation type="journal article" date="2014" name="Genome Announc.">
        <title>Genome sequence of the basidiomycetous fungus Pseudozyma aphidis DSM70725, an efficient producer of biosurfactant mannosylerythritol lipids.</title>
        <authorList>
            <person name="Lorenz S."/>
            <person name="Guenther M."/>
            <person name="Grumaz C."/>
            <person name="Rupp S."/>
            <person name="Zibek S."/>
            <person name="Sohn K."/>
        </authorList>
    </citation>
    <scope>NUCLEOTIDE SEQUENCE [LARGE SCALE GENOMIC DNA]</scope>
    <source>
        <strain evidence="3">ATCC 32657 / CBS 517.83 / DSM 70725 / JCM 10318 / NBRC 10182 / NRRL Y-7954 / St-0401</strain>
    </source>
</reference>
<dbReference type="HOGENOM" id="CLU_1845960_0_0_1"/>
<dbReference type="AlphaFoldDB" id="W3VGC1"/>
<keyword evidence="3" id="KW-1185">Reference proteome</keyword>
<gene>
    <name evidence="2" type="ORF">PaG_05426</name>
</gene>
<proteinExistence type="predicted"/>
<evidence type="ECO:0000313" key="3">
    <source>
        <dbReference type="Proteomes" id="UP000019462"/>
    </source>
</evidence>
<dbReference type="Proteomes" id="UP000019462">
    <property type="component" value="Unassembled WGS sequence"/>
</dbReference>
<sequence>MAAANLEMWQRASPPPAKSTEVPRKTISENRDSLGPPAARSDAMPAAQARALLSPSSAPGSPRCSTYVVNAAMLLGPIQSRLPVCNGSYRTLHRSHVPGCEQQHDHEPPPSVHSLQSRPTNQLRKRAHTSSHVGHPNSF</sequence>
<feature type="compositionally biased region" description="Low complexity" evidence="1">
    <location>
        <begin position="45"/>
        <end position="63"/>
    </location>
</feature>
<feature type="region of interest" description="Disordered" evidence="1">
    <location>
        <begin position="96"/>
        <end position="139"/>
    </location>
</feature>
<name>W3VGC1_MOEAP</name>
<accession>W3VGC1</accession>
<feature type="compositionally biased region" description="Basic and acidic residues" evidence="1">
    <location>
        <begin position="21"/>
        <end position="32"/>
    </location>
</feature>
<feature type="region of interest" description="Disordered" evidence="1">
    <location>
        <begin position="1"/>
        <end position="64"/>
    </location>
</feature>